<dbReference type="RefSeq" id="XP_025469626.1">
    <property type="nucleotide sequence ID" value="XM_025613766.1"/>
</dbReference>
<dbReference type="OrthoDB" id="3204049at2759"/>
<dbReference type="AlphaFoldDB" id="A0A317X4L7"/>
<organism evidence="2 3">
    <name type="scientific">Aspergillus sclerotioniger CBS 115572</name>
    <dbReference type="NCBI Taxonomy" id="1450535"/>
    <lineage>
        <taxon>Eukaryota</taxon>
        <taxon>Fungi</taxon>
        <taxon>Dikarya</taxon>
        <taxon>Ascomycota</taxon>
        <taxon>Pezizomycotina</taxon>
        <taxon>Eurotiomycetes</taxon>
        <taxon>Eurotiomycetidae</taxon>
        <taxon>Eurotiales</taxon>
        <taxon>Aspergillaceae</taxon>
        <taxon>Aspergillus</taxon>
        <taxon>Aspergillus subgen. Circumdati</taxon>
    </lineage>
</organism>
<proteinExistence type="predicted"/>
<dbReference type="Proteomes" id="UP000246702">
    <property type="component" value="Unassembled WGS sequence"/>
</dbReference>
<evidence type="ECO:0000313" key="3">
    <source>
        <dbReference type="Proteomes" id="UP000246702"/>
    </source>
</evidence>
<name>A0A317X4L7_9EURO</name>
<evidence type="ECO:0000256" key="1">
    <source>
        <dbReference type="SAM" id="MobiDB-lite"/>
    </source>
</evidence>
<accession>A0A317X4L7</accession>
<dbReference type="EMBL" id="MSFK01000008">
    <property type="protein sequence ID" value="PWY91898.1"/>
    <property type="molecule type" value="Genomic_DNA"/>
</dbReference>
<reference evidence="2 3" key="1">
    <citation type="submission" date="2016-12" db="EMBL/GenBank/DDBJ databases">
        <title>The genomes of Aspergillus section Nigri reveals drivers in fungal speciation.</title>
        <authorList>
            <consortium name="DOE Joint Genome Institute"/>
            <person name="Vesth T.C."/>
            <person name="Nybo J."/>
            <person name="Theobald S."/>
            <person name="Brandl J."/>
            <person name="Frisvad J.C."/>
            <person name="Nielsen K.F."/>
            <person name="Lyhne E.K."/>
            <person name="Kogle M.E."/>
            <person name="Kuo A."/>
            <person name="Riley R."/>
            <person name="Clum A."/>
            <person name="Nolan M."/>
            <person name="Lipzen A."/>
            <person name="Salamov A."/>
            <person name="Henrissat B."/>
            <person name="Wiebenga A."/>
            <person name="De Vries R.P."/>
            <person name="Grigoriev I.V."/>
            <person name="Mortensen U.H."/>
            <person name="Andersen M.R."/>
            <person name="Baker S.E."/>
        </authorList>
    </citation>
    <scope>NUCLEOTIDE SEQUENCE [LARGE SCALE GENOMIC DNA]</scope>
    <source>
        <strain evidence="2 3">CBS 115572</strain>
    </source>
</reference>
<evidence type="ECO:0000313" key="2">
    <source>
        <dbReference type="EMBL" id="PWY91898.1"/>
    </source>
</evidence>
<gene>
    <name evidence="2" type="ORF">BO94DRAFT_555062</name>
</gene>
<dbReference type="GeneID" id="37115909"/>
<keyword evidence="3" id="KW-1185">Reference proteome</keyword>
<protein>
    <submittedName>
        <fullName evidence="2">Uncharacterized protein</fullName>
    </submittedName>
</protein>
<sequence>MAHQPHDICWDVAASRLTYRSPESIDSEYPTNFYVLVEPKEIRELHAFAESFARNIEEHTQNERQKYKETYEPPSPDDVIVDDRIARKITPTVNKWRRAYNWEFADGIKEGKQICQHYHTDRITDCGCALPFRKRKASAFFPPGFYNLQLLETLLTYVCSYPDTGYERWKRINACRCSPTDLGWDQVFEIALHAYIGLNIVYCFPELCVPKPHPQHPGAHKNKRKRDYRDTKLYQRMLKYCALSSENEVPRYLHRQFFGIADDHFTYCDTVYYEYNYAWSEKFSKSDKPKRGRISRKNMTSGNPDQPDKPRPYLPLRSDILQVLNMLRIKGLPQELILEVLVLEDYDTPRRILPELKRYLADCWLLMVRCNMFAKAVGADIDWKAQVMECFQRLLSHVDENKK</sequence>
<comment type="caution">
    <text evidence="2">The sequence shown here is derived from an EMBL/GenBank/DDBJ whole genome shotgun (WGS) entry which is preliminary data.</text>
</comment>
<feature type="region of interest" description="Disordered" evidence="1">
    <location>
        <begin position="286"/>
        <end position="312"/>
    </location>
</feature>